<protein>
    <submittedName>
        <fullName evidence="1">Uncharacterized protein</fullName>
    </submittedName>
</protein>
<evidence type="ECO:0000313" key="2">
    <source>
        <dbReference type="Proteomes" id="UP001057402"/>
    </source>
</evidence>
<gene>
    <name evidence="1" type="ORF">MLD38_006595</name>
</gene>
<accession>A0ACB9RND8</accession>
<keyword evidence="2" id="KW-1185">Reference proteome</keyword>
<sequence>MSSSTPKVHVVVLPFPFGGHALVLFNLIQKLATKAPSVHFSFINTRESNCSLCHTGSHALSLLPNIRVYDAGVGKSPEHFLESAKTSYESAIRLTERESSLKVSCLLTDVFMLFAWEIARDMNVDWIPFWTSASYALASFLYEDIISDISRENKSKPDRRIQLTAVLGLSAMYLEDLPNEDLLAHDDSLMSAMFRSIRDVVPRATVLLLNSFEEMSPEDLVRAWKSKFKHLLHIGCQTVSFQQPSTGVEPEDETGCLSWLNEQEPKTVAYISFGTIASISAEDISAVAAALEETGTPFLWSLKEQFCAHFPPGFQERTSRQGKVVSWAPQNLVLGHTACGVFVTHCGYNSVFESIAAEVPMLCRPLMADHMMNGRMVEDVWRIGMKVDQVNGRITAEGMAKCLRMVLGGGEEGRMMRERISVLREKLAAASAEEGSTDKDLRSLVEIITSYD</sequence>
<reference evidence="2" key="1">
    <citation type="journal article" date="2023" name="Front. Plant Sci.">
        <title>Chromosomal-level genome assembly of Melastoma candidum provides insights into trichome evolution.</title>
        <authorList>
            <person name="Zhong Y."/>
            <person name="Wu W."/>
            <person name="Sun C."/>
            <person name="Zou P."/>
            <person name="Liu Y."/>
            <person name="Dai S."/>
            <person name="Zhou R."/>
        </authorList>
    </citation>
    <scope>NUCLEOTIDE SEQUENCE [LARGE SCALE GENOMIC DNA]</scope>
</reference>
<proteinExistence type="predicted"/>
<dbReference type="Proteomes" id="UP001057402">
    <property type="component" value="Chromosome 3"/>
</dbReference>
<evidence type="ECO:0000313" key="1">
    <source>
        <dbReference type="EMBL" id="KAI4380399.1"/>
    </source>
</evidence>
<name>A0ACB9RND8_9MYRT</name>
<organism evidence="1 2">
    <name type="scientific">Melastoma candidum</name>
    <dbReference type="NCBI Taxonomy" id="119954"/>
    <lineage>
        <taxon>Eukaryota</taxon>
        <taxon>Viridiplantae</taxon>
        <taxon>Streptophyta</taxon>
        <taxon>Embryophyta</taxon>
        <taxon>Tracheophyta</taxon>
        <taxon>Spermatophyta</taxon>
        <taxon>Magnoliopsida</taxon>
        <taxon>eudicotyledons</taxon>
        <taxon>Gunneridae</taxon>
        <taxon>Pentapetalae</taxon>
        <taxon>rosids</taxon>
        <taxon>malvids</taxon>
        <taxon>Myrtales</taxon>
        <taxon>Melastomataceae</taxon>
        <taxon>Melastomatoideae</taxon>
        <taxon>Melastomateae</taxon>
        <taxon>Melastoma</taxon>
    </lineage>
</organism>
<dbReference type="EMBL" id="CM042882">
    <property type="protein sequence ID" value="KAI4380399.1"/>
    <property type="molecule type" value="Genomic_DNA"/>
</dbReference>
<comment type="caution">
    <text evidence="1">The sequence shown here is derived from an EMBL/GenBank/DDBJ whole genome shotgun (WGS) entry which is preliminary data.</text>
</comment>